<reference evidence="2 3" key="1">
    <citation type="submission" date="2023-01" db="EMBL/GenBank/DDBJ databases">
        <title>Analysis of 21 Apiospora genomes using comparative genomics revels a genus with tremendous synthesis potential of carbohydrate active enzymes and secondary metabolites.</title>
        <authorList>
            <person name="Sorensen T."/>
        </authorList>
    </citation>
    <scope>NUCLEOTIDE SEQUENCE [LARGE SCALE GENOMIC DNA]</scope>
    <source>
        <strain evidence="2 3">CBS 83171</strain>
    </source>
</reference>
<gene>
    <name evidence="2" type="ORF">PG996_004419</name>
</gene>
<evidence type="ECO:0000313" key="3">
    <source>
        <dbReference type="Proteomes" id="UP001446871"/>
    </source>
</evidence>
<proteinExistence type="predicted"/>
<evidence type="ECO:0000313" key="2">
    <source>
        <dbReference type="EMBL" id="KAK8078249.1"/>
    </source>
</evidence>
<comment type="caution">
    <text evidence="2">The sequence shown here is derived from an EMBL/GenBank/DDBJ whole genome shotgun (WGS) entry which is preliminary data.</text>
</comment>
<feature type="region of interest" description="Disordered" evidence="1">
    <location>
        <begin position="330"/>
        <end position="379"/>
    </location>
</feature>
<feature type="region of interest" description="Disordered" evidence="1">
    <location>
        <begin position="289"/>
        <end position="318"/>
    </location>
</feature>
<dbReference type="EMBL" id="JAQQWM010000002">
    <property type="protein sequence ID" value="KAK8078249.1"/>
    <property type="molecule type" value="Genomic_DNA"/>
</dbReference>
<dbReference type="Proteomes" id="UP001446871">
    <property type="component" value="Unassembled WGS sequence"/>
</dbReference>
<accession>A0ABR1W437</accession>
<evidence type="ECO:0000256" key="1">
    <source>
        <dbReference type="SAM" id="MobiDB-lite"/>
    </source>
</evidence>
<evidence type="ECO:0008006" key="4">
    <source>
        <dbReference type="Google" id="ProtNLM"/>
    </source>
</evidence>
<sequence>MAARKRDIIEQLIPEIIWYILDTLRNDKSGLAPCSTISPVWQHAVESRSFASIRLESTASVSTFRDAFASGTHVRTYLRDLLLNMHLPMRCGSKQGRVKNQLVFGQTVRLLLDVLTEWGDIGGNVPSSDLSLTIQPLYDSVGFYDDQYNKSSLRKVDFGPSKLLLERKFLALWSEYQPAVVLSPLPCVKRFTVSNSKDFVLSPRTLCAMPGAFTRLEHLSLDFCDPSPKRRDFTKRYTSTNFLSPFHASKGICQWAGVPVWKAALLEEANHPTFSGQWIPHYRPQLSLSGPYGRSRRGPALRGYSKTGTTDRDRFNHRWTGPRANGTWYVTGAREDDDNDTRQAATAEPAYASSRKTKGEAVDDWSDGDGRKAYLANGQ</sequence>
<protein>
    <recommendedName>
        <fullName evidence="4">F-box domain-containing protein</fullName>
    </recommendedName>
</protein>
<organism evidence="2 3">
    <name type="scientific">Apiospora saccharicola</name>
    <dbReference type="NCBI Taxonomy" id="335842"/>
    <lineage>
        <taxon>Eukaryota</taxon>
        <taxon>Fungi</taxon>
        <taxon>Dikarya</taxon>
        <taxon>Ascomycota</taxon>
        <taxon>Pezizomycotina</taxon>
        <taxon>Sordariomycetes</taxon>
        <taxon>Xylariomycetidae</taxon>
        <taxon>Amphisphaeriales</taxon>
        <taxon>Apiosporaceae</taxon>
        <taxon>Apiospora</taxon>
    </lineage>
</organism>
<keyword evidence="3" id="KW-1185">Reference proteome</keyword>
<name>A0ABR1W437_9PEZI</name>